<name>A0A917GZF8_9BACL</name>
<organism evidence="5 6">
    <name type="scientific">Paenibacillus radicis</name>
    <name type="common">ex Gao et al. 2016</name>
    <dbReference type="NCBI Taxonomy" id="1737354"/>
    <lineage>
        <taxon>Bacteria</taxon>
        <taxon>Bacillati</taxon>
        <taxon>Bacillota</taxon>
        <taxon>Bacilli</taxon>
        <taxon>Bacillales</taxon>
        <taxon>Paenibacillaceae</taxon>
        <taxon>Paenibacillus</taxon>
    </lineage>
</organism>
<evidence type="ECO:0000256" key="3">
    <source>
        <dbReference type="ARBA" id="ARBA00023163"/>
    </source>
</evidence>
<dbReference type="PROSITE" id="PS01124">
    <property type="entry name" value="HTH_ARAC_FAMILY_2"/>
    <property type="match status" value="1"/>
</dbReference>
<dbReference type="PANTHER" id="PTHR43280:SF28">
    <property type="entry name" value="HTH-TYPE TRANSCRIPTIONAL ACTIVATOR RHAS"/>
    <property type="match status" value="1"/>
</dbReference>
<dbReference type="AlphaFoldDB" id="A0A917GZF8"/>
<dbReference type="PANTHER" id="PTHR43280">
    <property type="entry name" value="ARAC-FAMILY TRANSCRIPTIONAL REGULATOR"/>
    <property type="match status" value="1"/>
</dbReference>
<dbReference type="Gene3D" id="1.10.10.60">
    <property type="entry name" value="Homeodomain-like"/>
    <property type="match status" value="1"/>
</dbReference>
<sequence>MDFNRLTLQEVITVNKLISFHYFEYTRGYVFEGEQHDFWEMLYVDKGAVEVRADDRTYELTQGMIIFHKPGEFHTVRVGDGHKPPNLIVLAFECRSAYMDRFANLLLPLGTPERNLLSLLLQEGFHSFLPPYDNPSVHELIRNPDAPFASEQAMKGYLEALLIRLVRGMDAERSAEQSRAAGVRRPSSIQTEKAEQRIVGGIIDFMKSKLSEPLTLEQLCKETHLGKSRLKEIFHSQTGTGAIEYFKLLKIEEAKTLIREHALNYTEIAAALGYGSIHYFSRDFKKSTGMSPSEYARTAKARVGGKDNHLPT</sequence>
<keyword evidence="2" id="KW-0238">DNA-binding</keyword>
<comment type="caution">
    <text evidence="5">The sequence shown here is derived from an EMBL/GenBank/DDBJ whole genome shotgun (WGS) entry which is preliminary data.</text>
</comment>
<dbReference type="PRINTS" id="PR00032">
    <property type="entry name" value="HTHARAC"/>
</dbReference>
<dbReference type="InterPro" id="IPR014710">
    <property type="entry name" value="RmlC-like_jellyroll"/>
</dbReference>
<evidence type="ECO:0000259" key="4">
    <source>
        <dbReference type="PROSITE" id="PS01124"/>
    </source>
</evidence>
<protein>
    <recommendedName>
        <fullName evidence="4">HTH araC/xylS-type domain-containing protein</fullName>
    </recommendedName>
</protein>
<dbReference type="GO" id="GO:0003700">
    <property type="term" value="F:DNA-binding transcription factor activity"/>
    <property type="evidence" value="ECO:0007669"/>
    <property type="project" value="InterPro"/>
</dbReference>
<evidence type="ECO:0000256" key="2">
    <source>
        <dbReference type="ARBA" id="ARBA00023125"/>
    </source>
</evidence>
<feature type="domain" description="HTH araC/xylS-type" evidence="4">
    <location>
        <begin position="200"/>
        <end position="298"/>
    </location>
</feature>
<reference evidence="5 6" key="1">
    <citation type="journal article" date="2014" name="Int. J. Syst. Evol. Microbiol.">
        <title>Complete genome sequence of Corynebacterium casei LMG S-19264T (=DSM 44701T), isolated from a smear-ripened cheese.</title>
        <authorList>
            <consortium name="US DOE Joint Genome Institute (JGI-PGF)"/>
            <person name="Walter F."/>
            <person name="Albersmeier A."/>
            <person name="Kalinowski J."/>
            <person name="Ruckert C."/>
        </authorList>
    </citation>
    <scope>NUCLEOTIDE SEQUENCE [LARGE SCALE GENOMIC DNA]</scope>
    <source>
        <strain evidence="5 6">CGMCC 1.15286</strain>
    </source>
</reference>
<proteinExistence type="predicted"/>
<evidence type="ECO:0000313" key="5">
    <source>
        <dbReference type="EMBL" id="GGG61695.1"/>
    </source>
</evidence>
<dbReference type="InterPro" id="IPR009057">
    <property type="entry name" value="Homeodomain-like_sf"/>
</dbReference>
<accession>A0A917GZF8</accession>
<evidence type="ECO:0000256" key="1">
    <source>
        <dbReference type="ARBA" id="ARBA00023015"/>
    </source>
</evidence>
<evidence type="ECO:0000313" key="6">
    <source>
        <dbReference type="Proteomes" id="UP000600247"/>
    </source>
</evidence>
<dbReference type="InterPro" id="IPR003313">
    <property type="entry name" value="AraC-bd"/>
</dbReference>
<dbReference type="EMBL" id="BMHY01000002">
    <property type="protein sequence ID" value="GGG61695.1"/>
    <property type="molecule type" value="Genomic_DNA"/>
</dbReference>
<dbReference type="GO" id="GO:0043565">
    <property type="term" value="F:sequence-specific DNA binding"/>
    <property type="evidence" value="ECO:0007669"/>
    <property type="project" value="InterPro"/>
</dbReference>
<dbReference type="InterPro" id="IPR037923">
    <property type="entry name" value="HTH-like"/>
</dbReference>
<keyword evidence="3" id="KW-0804">Transcription</keyword>
<dbReference type="Pfam" id="PF02311">
    <property type="entry name" value="AraC_binding"/>
    <property type="match status" value="1"/>
</dbReference>
<dbReference type="Proteomes" id="UP000600247">
    <property type="component" value="Unassembled WGS sequence"/>
</dbReference>
<dbReference type="RefSeq" id="WP_188888220.1">
    <property type="nucleotide sequence ID" value="NZ_BMHY01000002.1"/>
</dbReference>
<dbReference type="SMART" id="SM00342">
    <property type="entry name" value="HTH_ARAC"/>
    <property type="match status" value="1"/>
</dbReference>
<dbReference type="InterPro" id="IPR020449">
    <property type="entry name" value="Tscrpt_reg_AraC-type_HTH"/>
</dbReference>
<dbReference type="Gene3D" id="2.60.120.10">
    <property type="entry name" value="Jelly Rolls"/>
    <property type="match status" value="1"/>
</dbReference>
<dbReference type="Pfam" id="PF12833">
    <property type="entry name" value="HTH_18"/>
    <property type="match status" value="1"/>
</dbReference>
<dbReference type="InterPro" id="IPR018060">
    <property type="entry name" value="HTH_AraC"/>
</dbReference>
<keyword evidence="1" id="KW-0805">Transcription regulation</keyword>
<dbReference type="SUPFAM" id="SSF51215">
    <property type="entry name" value="Regulatory protein AraC"/>
    <property type="match status" value="1"/>
</dbReference>
<keyword evidence="6" id="KW-1185">Reference proteome</keyword>
<dbReference type="SUPFAM" id="SSF46689">
    <property type="entry name" value="Homeodomain-like"/>
    <property type="match status" value="1"/>
</dbReference>
<gene>
    <name evidence="5" type="ORF">GCM10010918_14060</name>
</gene>